<sequence length="541" mass="58565">MKRKAIYLDVNADLASALLKLAQVVADEVVLVVPKGSALFHSVVNFKILKSESEELGKRLSLVTTDSRGPDFAGRAGITMYQNIDLESTDKNAPPPPPAAESHLQPVVHQPEIRIKYKRKLPRSQLSGQLQPLPTAPMVPYPVEAVSEADAPPPRVRLGSGGLVWLFVAIAVLLLGGVAYFALPHATVHIDLQAEPFTHKFRLVLADQEDVSAAGQNVFKGRFVEVAKEVVQTFPATGSKNLGEKASGTITIYNYTASLKGLIPDTRFVSLDGQVFRIGADVLIGPARGSVPGRAKAKALADEGGSAGNLPADTKFTVPRLGPTGIDLVFGKNEQPFSGGTDEEIKVVSEEDIESARESVSKNVFLDIANQLQAELQRGEELIPALIQNDIIDSVPEVSAGAERETFDLKVQVRSWTLLPPLNKLSDIINNTVTTITPKDQAVTSQTLHGARIILDNADFLMRTLDFTVELDGLVARKVDTSELADAVANRTPQNVAQLLDSIPDVVSHKTVLWPFWIKRLPLLESNIKIDFAYVSQSAPL</sequence>
<evidence type="ECO:0000313" key="3">
    <source>
        <dbReference type="Proteomes" id="UP000176651"/>
    </source>
</evidence>
<feature type="transmembrane region" description="Helical" evidence="1">
    <location>
        <begin position="163"/>
        <end position="183"/>
    </location>
</feature>
<proteinExistence type="predicted"/>
<keyword evidence="1" id="KW-0812">Transmembrane</keyword>
<keyword evidence="1" id="KW-1133">Transmembrane helix</keyword>
<gene>
    <name evidence="2" type="ORF">A2V68_00410</name>
</gene>
<dbReference type="AlphaFoldDB" id="A0A1F4NSG3"/>
<comment type="caution">
    <text evidence="2">The sequence shown here is derived from an EMBL/GenBank/DDBJ whole genome shotgun (WGS) entry which is preliminary data.</text>
</comment>
<evidence type="ECO:0000313" key="2">
    <source>
        <dbReference type="EMBL" id="OGB74218.1"/>
    </source>
</evidence>
<reference evidence="2 3" key="1">
    <citation type="journal article" date="2016" name="Nat. Commun.">
        <title>Thousands of microbial genomes shed light on interconnected biogeochemical processes in an aquifer system.</title>
        <authorList>
            <person name="Anantharaman K."/>
            <person name="Brown C.T."/>
            <person name="Hug L.A."/>
            <person name="Sharon I."/>
            <person name="Castelle C.J."/>
            <person name="Probst A.J."/>
            <person name="Thomas B.C."/>
            <person name="Singh A."/>
            <person name="Wilkins M.J."/>
            <person name="Karaoz U."/>
            <person name="Brodie E.L."/>
            <person name="Williams K.H."/>
            <person name="Hubbard S.S."/>
            <person name="Banfield J.F."/>
        </authorList>
    </citation>
    <scope>NUCLEOTIDE SEQUENCE [LARGE SCALE GENOMIC DNA]</scope>
</reference>
<organism evidence="2 3">
    <name type="scientific">candidate division Kazan bacterium RBG_13_50_9</name>
    <dbReference type="NCBI Taxonomy" id="1798535"/>
    <lineage>
        <taxon>Bacteria</taxon>
        <taxon>Bacteria division Kazan-3B-28</taxon>
    </lineage>
</organism>
<dbReference type="EMBL" id="META01000003">
    <property type="protein sequence ID" value="OGB74218.1"/>
    <property type="molecule type" value="Genomic_DNA"/>
</dbReference>
<accession>A0A1F4NSG3</accession>
<evidence type="ECO:0000256" key="1">
    <source>
        <dbReference type="SAM" id="Phobius"/>
    </source>
</evidence>
<name>A0A1F4NSG3_UNCK3</name>
<protein>
    <submittedName>
        <fullName evidence="2">Uncharacterized protein</fullName>
    </submittedName>
</protein>
<keyword evidence="1" id="KW-0472">Membrane</keyword>
<dbReference type="STRING" id="1798535.A2V68_00410"/>
<dbReference type="Proteomes" id="UP000176651">
    <property type="component" value="Unassembled WGS sequence"/>
</dbReference>